<evidence type="ECO:0000256" key="5">
    <source>
        <dbReference type="ARBA" id="ARBA00023242"/>
    </source>
</evidence>
<dbReference type="GO" id="GO:0000727">
    <property type="term" value="P:double-strand break repair via break-induced replication"/>
    <property type="evidence" value="ECO:0007669"/>
    <property type="project" value="TreeGrafter"/>
</dbReference>
<keyword evidence="6 7" id="KW-0131">Cell cycle</keyword>
<protein>
    <recommendedName>
        <fullName evidence="3 7">DNA replication regulator SLD2</fullName>
    </recommendedName>
</protein>
<dbReference type="FunFam" id="1.10.10.1460:FF:000001">
    <property type="entry name" value="DNA replication regulator Sld2"/>
    <property type="match status" value="1"/>
</dbReference>
<comment type="subcellular location">
    <subcellularLocation>
        <location evidence="1 7">Nucleus</location>
    </subcellularLocation>
</comment>
<sequence>MDVSSLRVEIKAWERDFRAEHGRDPSIQEIKDQPAIAAKYKQYKSLKSAAALPKQPLPPSPSRSSLLPKSRPVKVNPPAVTANPFSPKSKSKSKSKPKRDNVDRTTPFPTLTPTNPFLTPTKPKVKSTSRRSPSLESDLFPPIHRPVFSTTTASQSRAAPSDLTERAATRARKRLRGEPVSPSPIKEKRIRTATFSGHSLRFPPLDDGSDSDGARRTRDDDVVIEATPVKRPPGGKQFHMLFEEPPASDASKSTTPKLKPTRMPGVLSTAKKSSGRTSSPVSEEEDWSVGINDRTKVKALVVSAASQPKRSSTTNGKLAAPRAPRPSKNDLHAAGPSQPTKGSAAQATPSSSRKRPLSSGARAITPELDVEGPGPSQTSAPRNSFLHLPLLPPSPPPSAGNDSSAKQAGKSKGKAKTSFSRKKARLLEEMAGGQDGDSTGDESLEEDLQVKIVEHRWYRTSSRPDVPETEAEGAGSEPELGWWPRADPLETAGLEPEQTETTTVSLPDELRRVLALSDTEERERERERQEALMVRGLLYGRGGAELRGAKVWGVGEGEDEDNRVKDDDALEAGVGAGSKVDDEEDWEGEPVPWEVGEL</sequence>
<dbReference type="CDD" id="cd22289">
    <property type="entry name" value="RecQL4_SLD2_NTD"/>
    <property type="match status" value="1"/>
</dbReference>
<dbReference type="Gene3D" id="1.10.10.1460">
    <property type="match status" value="1"/>
</dbReference>
<evidence type="ECO:0000313" key="10">
    <source>
        <dbReference type="Proteomes" id="UP000016930"/>
    </source>
</evidence>
<feature type="region of interest" description="Disordered" evidence="8">
    <location>
        <begin position="50"/>
        <end position="443"/>
    </location>
</feature>
<keyword evidence="10" id="KW-1185">Reference proteome</keyword>
<feature type="compositionally biased region" description="Polar residues" evidence="8">
    <location>
        <begin position="304"/>
        <end position="316"/>
    </location>
</feature>
<feature type="compositionally biased region" description="Polar residues" evidence="8">
    <location>
        <begin position="337"/>
        <end position="351"/>
    </location>
</feature>
<accession>M2PYI8</accession>
<evidence type="ECO:0000256" key="3">
    <source>
        <dbReference type="ARBA" id="ARBA00018363"/>
    </source>
</evidence>
<dbReference type="PANTHER" id="PTHR28124">
    <property type="entry name" value="DNA REPLICATION REGULATOR SLD2"/>
    <property type="match status" value="1"/>
</dbReference>
<gene>
    <name evidence="9" type="ORF">CERSUDRAFT_110503</name>
</gene>
<dbReference type="InterPro" id="IPR021110">
    <property type="entry name" value="DNA_rep_checkpnt_protein"/>
</dbReference>
<comment type="function">
    <text evidence="7">Has a role in the initiation of DNA replication. Required at S-phase checkpoint.</text>
</comment>
<dbReference type="STRING" id="914234.M2PYI8"/>
<feature type="compositionally biased region" description="Polar residues" evidence="8">
    <location>
        <begin position="270"/>
        <end position="281"/>
    </location>
</feature>
<dbReference type="EMBL" id="KB445791">
    <property type="protein sequence ID" value="EMD41949.1"/>
    <property type="molecule type" value="Genomic_DNA"/>
</dbReference>
<evidence type="ECO:0000313" key="9">
    <source>
        <dbReference type="EMBL" id="EMD41949.1"/>
    </source>
</evidence>
<dbReference type="Proteomes" id="UP000016930">
    <property type="component" value="Unassembled WGS sequence"/>
</dbReference>
<evidence type="ECO:0000256" key="6">
    <source>
        <dbReference type="ARBA" id="ARBA00023306"/>
    </source>
</evidence>
<proteinExistence type="inferred from homology"/>
<dbReference type="GO" id="GO:0003697">
    <property type="term" value="F:single-stranded DNA binding"/>
    <property type="evidence" value="ECO:0007669"/>
    <property type="project" value="TreeGrafter"/>
</dbReference>
<evidence type="ECO:0000256" key="2">
    <source>
        <dbReference type="ARBA" id="ARBA00007276"/>
    </source>
</evidence>
<dbReference type="HOGENOM" id="CLU_035050_0_0_1"/>
<keyword evidence="4 7" id="KW-0235">DNA replication</keyword>
<dbReference type="GO" id="GO:1902977">
    <property type="term" value="P:mitotic DNA replication preinitiation complex assembly"/>
    <property type="evidence" value="ECO:0007669"/>
    <property type="project" value="TreeGrafter"/>
</dbReference>
<dbReference type="OrthoDB" id="8775810at2759"/>
<keyword evidence="5 7" id="KW-0539">Nucleus</keyword>
<feature type="compositionally biased region" description="Low complexity" evidence="8">
    <location>
        <begin position="105"/>
        <end position="122"/>
    </location>
</feature>
<reference evidence="9 10" key="1">
    <citation type="journal article" date="2012" name="Proc. Natl. Acad. Sci. U.S.A.">
        <title>Comparative genomics of Ceriporiopsis subvermispora and Phanerochaete chrysosporium provide insight into selective ligninolysis.</title>
        <authorList>
            <person name="Fernandez-Fueyo E."/>
            <person name="Ruiz-Duenas F.J."/>
            <person name="Ferreira P."/>
            <person name="Floudas D."/>
            <person name="Hibbett D.S."/>
            <person name="Canessa P."/>
            <person name="Larrondo L.F."/>
            <person name="James T.Y."/>
            <person name="Seelenfreund D."/>
            <person name="Lobos S."/>
            <person name="Polanco R."/>
            <person name="Tello M."/>
            <person name="Honda Y."/>
            <person name="Watanabe T."/>
            <person name="Watanabe T."/>
            <person name="Ryu J.S."/>
            <person name="Kubicek C.P."/>
            <person name="Schmoll M."/>
            <person name="Gaskell J."/>
            <person name="Hammel K.E."/>
            <person name="St John F.J."/>
            <person name="Vanden Wymelenberg A."/>
            <person name="Sabat G."/>
            <person name="Splinter BonDurant S."/>
            <person name="Syed K."/>
            <person name="Yadav J.S."/>
            <person name="Doddapaneni H."/>
            <person name="Subramanian V."/>
            <person name="Lavin J.L."/>
            <person name="Oguiza J.A."/>
            <person name="Perez G."/>
            <person name="Pisabarro A.G."/>
            <person name="Ramirez L."/>
            <person name="Santoyo F."/>
            <person name="Master E."/>
            <person name="Coutinho P.M."/>
            <person name="Henrissat B."/>
            <person name="Lombard V."/>
            <person name="Magnuson J.K."/>
            <person name="Kuees U."/>
            <person name="Hori C."/>
            <person name="Igarashi K."/>
            <person name="Samejima M."/>
            <person name="Held B.W."/>
            <person name="Barry K.W."/>
            <person name="LaButti K.M."/>
            <person name="Lapidus A."/>
            <person name="Lindquist E.A."/>
            <person name="Lucas S.M."/>
            <person name="Riley R."/>
            <person name="Salamov A.A."/>
            <person name="Hoffmeister D."/>
            <person name="Schwenk D."/>
            <person name="Hadar Y."/>
            <person name="Yarden O."/>
            <person name="de Vries R.P."/>
            <person name="Wiebenga A."/>
            <person name="Stenlid J."/>
            <person name="Eastwood D."/>
            <person name="Grigoriev I.V."/>
            <person name="Berka R.M."/>
            <person name="Blanchette R.A."/>
            <person name="Kersten P."/>
            <person name="Martinez A.T."/>
            <person name="Vicuna R."/>
            <person name="Cullen D."/>
        </authorList>
    </citation>
    <scope>NUCLEOTIDE SEQUENCE [LARGE SCALE GENOMIC DNA]</scope>
    <source>
        <strain evidence="9 10">B</strain>
    </source>
</reference>
<dbReference type="AlphaFoldDB" id="M2PYI8"/>
<dbReference type="GO" id="GO:0003688">
    <property type="term" value="F:DNA replication origin binding"/>
    <property type="evidence" value="ECO:0007669"/>
    <property type="project" value="TreeGrafter"/>
</dbReference>
<dbReference type="GO" id="GO:0006270">
    <property type="term" value="P:DNA replication initiation"/>
    <property type="evidence" value="ECO:0007669"/>
    <property type="project" value="UniProtKB-UniRule"/>
</dbReference>
<feature type="compositionally biased region" description="Basic residues" evidence="8">
    <location>
        <begin position="409"/>
        <end position="424"/>
    </location>
</feature>
<evidence type="ECO:0000256" key="8">
    <source>
        <dbReference type="SAM" id="MobiDB-lite"/>
    </source>
</evidence>
<feature type="region of interest" description="Disordered" evidence="8">
    <location>
        <begin position="556"/>
        <end position="598"/>
    </location>
</feature>
<name>M2PYI8_CERS8</name>
<evidence type="ECO:0000256" key="4">
    <source>
        <dbReference type="ARBA" id="ARBA00022705"/>
    </source>
</evidence>
<dbReference type="PANTHER" id="PTHR28124:SF1">
    <property type="entry name" value="DNA REPLICATION REGULATOR SLD2"/>
    <property type="match status" value="1"/>
</dbReference>
<feature type="region of interest" description="Disordered" evidence="8">
    <location>
        <begin position="459"/>
        <end position="505"/>
    </location>
</feature>
<dbReference type="GO" id="GO:0031261">
    <property type="term" value="C:DNA replication preinitiation complex"/>
    <property type="evidence" value="ECO:0007669"/>
    <property type="project" value="TreeGrafter"/>
</dbReference>
<evidence type="ECO:0000256" key="7">
    <source>
        <dbReference type="RuleBase" id="RU367067"/>
    </source>
</evidence>
<dbReference type="Pfam" id="PF11719">
    <property type="entry name" value="Drc1-Sld2"/>
    <property type="match status" value="1"/>
</dbReference>
<feature type="compositionally biased region" description="Polar residues" evidence="8">
    <location>
        <begin position="148"/>
        <end position="158"/>
    </location>
</feature>
<evidence type="ECO:0000256" key="1">
    <source>
        <dbReference type="ARBA" id="ARBA00004123"/>
    </source>
</evidence>
<feature type="compositionally biased region" description="Basic and acidic residues" evidence="8">
    <location>
        <begin position="212"/>
        <end position="221"/>
    </location>
</feature>
<dbReference type="InterPro" id="IPR040203">
    <property type="entry name" value="Sld2"/>
</dbReference>
<comment type="similarity">
    <text evidence="2 7">Belongs to the SLD2 family.</text>
</comment>
<organism evidence="9 10">
    <name type="scientific">Ceriporiopsis subvermispora (strain B)</name>
    <name type="common">White-rot fungus</name>
    <name type="synonym">Gelatoporia subvermispora</name>
    <dbReference type="NCBI Taxonomy" id="914234"/>
    <lineage>
        <taxon>Eukaryota</taxon>
        <taxon>Fungi</taxon>
        <taxon>Dikarya</taxon>
        <taxon>Basidiomycota</taxon>
        <taxon>Agaricomycotina</taxon>
        <taxon>Agaricomycetes</taxon>
        <taxon>Polyporales</taxon>
        <taxon>Gelatoporiaceae</taxon>
        <taxon>Gelatoporia</taxon>
    </lineage>
</organism>